<dbReference type="Gene3D" id="3.40.50.150">
    <property type="entry name" value="Vaccinia Virus protein VP39"/>
    <property type="match status" value="1"/>
</dbReference>
<feature type="domain" description="Methyltransferase type 11" evidence="1">
    <location>
        <begin position="60"/>
        <end position="157"/>
    </location>
</feature>
<evidence type="ECO:0000259" key="1">
    <source>
        <dbReference type="Pfam" id="PF08241"/>
    </source>
</evidence>
<dbReference type="CDD" id="cd02440">
    <property type="entry name" value="AdoMet_MTases"/>
    <property type="match status" value="1"/>
</dbReference>
<evidence type="ECO:0000313" key="2">
    <source>
        <dbReference type="EMBL" id="OGL42536.1"/>
    </source>
</evidence>
<dbReference type="PANTHER" id="PTHR42912">
    <property type="entry name" value="METHYLTRANSFERASE"/>
    <property type="match status" value="1"/>
</dbReference>
<proteinExistence type="predicted"/>
<comment type="caution">
    <text evidence="2">The sequence shown here is derived from an EMBL/GenBank/DDBJ whole genome shotgun (WGS) entry which is preliminary data.</text>
</comment>
<dbReference type="SUPFAM" id="SSF53335">
    <property type="entry name" value="S-adenosyl-L-methionine-dependent methyltransferases"/>
    <property type="match status" value="1"/>
</dbReference>
<accession>A0A1F7RLT3</accession>
<sequence>MSRIPVFKKMDRYKAKNLQAFNTKWPNRYDSSLRMRLWTSQWDRGILTELPTDISSLRILDIGCATGRLLETLAEAGARHLAGIDLAPKILDIAQRRLAERGIKADLKAADAEDTLLWANESFDVVIMTGALHHFYRPIDALTEVHRVLCHRGRLIIIDPWFLPPLRQLFNLGLRFVSPNGDYHFYSPAEAVDMLASQGFVELRYRRADWNSFIVLGLKDKL</sequence>
<dbReference type="AlphaFoldDB" id="A0A1F7RLT3"/>
<dbReference type="EMBL" id="MGDB01000040">
    <property type="protein sequence ID" value="OGL42536.1"/>
    <property type="molecule type" value="Genomic_DNA"/>
</dbReference>
<gene>
    <name evidence="2" type="ORF">A2042_06340</name>
</gene>
<dbReference type="InterPro" id="IPR029063">
    <property type="entry name" value="SAM-dependent_MTases_sf"/>
</dbReference>
<dbReference type="InterPro" id="IPR013216">
    <property type="entry name" value="Methyltransf_11"/>
</dbReference>
<protein>
    <recommendedName>
        <fullName evidence="1">Methyltransferase type 11 domain-containing protein</fullName>
    </recommendedName>
</protein>
<dbReference type="PANTHER" id="PTHR42912:SF93">
    <property type="entry name" value="N6-ADENOSINE-METHYLTRANSFERASE TMT1A"/>
    <property type="match status" value="1"/>
</dbReference>
<dbReference type="Proteomes" id="UP000178526">
    <property type="component" value="Unassembled WGS sequence"/>
</dbReference>
<dbReference type="InterPro" id="IPR050508">
    <property type="entry name" value="Methyltransf_Superfamily"/>
</dbReference>
<reference evidence="2 3" key="1">
    <citation type="journal article" date="2016" name="Nat. Commun.">
        <title>Thousands of microbial genomes shed light on interconnected biogeochemical processes in an aquifer system.</title>
        <authorList>
            <person name="Anantharaman K."/>
            <person name="Brown C.T."/>
            <person name="Hug L.A."/>
            <person name="Sharon I."/>
            <person name="Castelle C.J."/>
            <person name="Probst A.J."/>
            <person name="Thomas B.C."/>
            <person name="Singh A."/>
            <person name="Wilkins M.J."/>
            <person name="Karaoz U."/>
            <person name="Brodie E.L."/>
            <person name="Williams K.H."/>
            <person name="Hubbard S.S."/>
            <person name="Banfield J.F."/>
        </authorList>
    </citation>
    <scope>NUCLEOTIDE SEQUENCE [LARGE SCALE GENOMIC DNA]</scope>
</reference>
<name>A0A1F7RLT3_9BACT</name>
<organism evidence="2 3">
    <name type="scientific">Candidatus Schekmanbacteria bacterium GWA2_38_11</name>
    <dbReference type="NCBI Taxonomy" id="1817876"/>
    <lineage>
        <taxon>Bacteria</taxon>
        <taxon>Candidatus Schekmaniibacteriota</taxon>
    </lineage>
</organism>
<dbReference type="GO" id="GO:0008757">
    <property type="term" value="F:S-adenosylmethionine-dependent methyltransferase activity"/>
    <property type="evidence" value="ECO:0007669"/>
    <property type="project" value="InterPro"/>
</dbReference>
<evidence type="ECO:0000313" key="3">
    <source>
        <dbReference type="Proteomes" id="UP000178526"/>
    </source>
</evidence>
<dbReference type="Pfam" id="PF08241">
    <property type="entry name" value="Methyltransf_11"/>
    <property type="match status" value="1"/>
</dbReference>